<keyword evidence="5 7" id="KW-0862">Zinc</keyword>
<dbReference type="EMBL" id="SRPW01000872">
    <property type="protein sequence ID" value="KAG6011483.1"/>
    <property type="molecule type" value="Genomic_DNA"/>
</dbReference>
<dbReference type="GO" id="GO:0070403">
    <property type="term" value="F:NAD+ binding"/>
    <property type="evidence" value="ECO:0007669"/>
    <property type="project" value="InterPro"/>
</dbReference>
<evidence type="ECO:0000256" key="1">
    <source>
        <dbReference type="ARBA" id="ARBA00001947"/>
    </source>
</evidence>
<feature type="coiled-coil region" evidence="8">
    <location>
        <begin position="283"/>
        <end position="310"/>
    </location>
</feature>
<dbReference type="GO" id="GO:0005634">
    <property type="term" value="C:nucleus"/>
    <property type="evidence" value="ECO:0007669"/>
    <property type="project" value="TreeGrafter"/>
</dbReference>
<dbReference type="SUPFAM" id="SSF52467">
    <property type="entry name" value="DHS-like NAD/FAD-binding domain"/>
    <property type="match status" value="1"/>
</dbReference>
<evidence type="ECO:0000256" key="9">
    <source>
        <dbReference type="SAM" id="MobiDB-lite"/>
    </source>
</evidence>
<evidence type="ECO:0000256" key="2">
    <source>
        <dbReference type="ARBA" id="ARBA00006924"/>
    </source>
</evidence>
<dbReference type="PROSITE" id="PS50305">
    <property type="entry name" value="SIRTUIN"/>
    <property type="match status" value="1"/>
</dbReference>
<dbReference type="GO" id="GO:0017136">
    <property type="term" value="F:histone deacetylase activity, NAD-dependent"/>
    <property type="evidence" value="ECO:0007669"/>
    <property type="project" value="TreeGrafter"/>
</dbReference>
<comment type="cofactor">
    <cofactor evidence="1">
        <name>Zn(2+)</name>
        <dbReference type="ChEBI" id="CHEBI:29105"/>
    </cofactor>
</comment>
<dbReference type="OrthoDB" id="420264at2759"/>
<evidence type="ECO:0000256" key="3">
    <source>
        <dbReference type="ARBA" id="ARBA00022679"/>
    </source>
</evidence>
<dbReference type="InterPro" id="IPR029035">
    <property type="entry name" value="DHS-like_NAD/FAD-binding_dom"/>
</dbReference>
<evidence type="ECO:0000313" key="12">
    <source>
        <dbReference type="Proteomes" id="UP000748025"/>
    </source>
</evidence>
<protein>
    <recommendedName>
        <fullName evidence="10">Deacetylase sirtuin-type domain-containing protein</fullName>
    </recommendedName>
</protein>
<keyword evidence="8" id="KW-0175">Coiled coil</keyword>
<dbReference type="PANTHER" id="PTHR11085:SF6">
    <property type="entry name" value="NAD-DEPENDENT PROTEIN DEACETYLASE SIRTUIN-2"/>
    <property type="match status" value="1"/>
</dbReference>
<gene>
    <name evidence="11" type="ORF">E4U43_008274</name>
</gene>
<sequence length="454" mass="48139">MGQQESTLVDESVPPVTLTERTLSALAEYIRNRGAEAKVVVCTGAGISTAAGRLYSNLARLNLPHAEAVFDISYFRGNPEPFYVLAQELHPGRFHPTVTHVFISLLAQKGLLLKLFTQNIDCLERKAGVPVDKIVEAHGSFATQRCIDCQAEFPDDEMREHVLGGKVPLCKEPNCTGIVKPDIVFFGERMPSAFHDNWSCVGTADVVLVLGTSLSVEPFASLPEAARTGTPRLLINKERVGGLGCRTDDVLALGSCDDGVRRLADELGWRDELETRWRGLVGDEEAERQLRSAAEQEEALEDEVNKLAEGVESILKLQESSSQVGGTMEDGDVEKLPTGATGAASPKPCSCPSASAPAGADASPGTRADADADVDADAHAVADVDAGAGAGAGAGADERDQDSETSAATTPADKVDDSRNPSANHAARETHQAPQDNVLQPAKPRAPEPDTTET</sequence>
<evidence type="ECO:0000256" key="8">
    <source>
        <dbReference type="SAM" id="Coils"/>
    </source>
</evidence>
<dbReference type="Gene3D" id="3.40.50.1220">
    <property type="entry name" value="TPP-binding domain"/>
    <property type="match status" value="1"/>
</dbReference>
<feature type="binding site" evidence="7">
    <location>
        <position position="146"/>
    </location>
    <ligand>
        <name>Zn(2+)</name>
        <dbReference type="ChEBI" id="CHEBI:29105"/>
    </ligand>
</feature>
<feature type="domain" description="Deacetylase sirtuin-type" evidence="10">
    <location>
        <begin position="16"/>
        <end position="270"/>
    </location>
</feature>
<keyword evidence="3" id="KW-0808">Transferase</keyword>
<evidence type="ECO:0000256" key="4">
    <source>
        <dbReference type="ARBA" id="ARBA00022723"/>
    </source>
</evidence>
<dbReference type="InterPro" id="IPR050134">
    <property type="entry name" value="NAD-dep_sirtuin_deacylases"/>
</dbReference>
<evidence type="ECO:0000259" key="10">
    <source>
        <dbReference type="PROSITE" id="PS50305"/>
    </source>
</evidence>
<keyword evidence="6" id="KW-0520">NAD</keyword>
<evidence type="ECO:0000256" key="6">
    <source>
        <dbReference type="ARBA" id="ARBA00023027"/>
    </source>
</evidence>
<accession>A0A9P7NBD4</accession>
<keyword evidence="12" id="KW-1185">Reference proteome</keyword>
<organism evidence="11 12">
    <name type="scientific">Claviceps pusilla</name>
    <dbReference type="NCBI Taxonomy" id="123648"/>
    <lineage>
        <taxon>Eukaryota</taxon>
        <taxon>Fungi</taxon>
        <taxon>Dikarya</taxon>
        <taxon>Ascomycota</taxon>
        <taxon>Pezizomycotina</taxon>
        <taxon>Sordariomycetes</taxon>
        <taxon>Hypocreomycetidae</taxon>
        <taxon>Hypocreales</taxon>
        <taxon>Clavicipitaceae</taxon>
        <taxon>Claviceps</taxon>
    </lineage>
</organism>
<proteinExistence type="inferred from homology"/>
<feature type="binding site" evidence="7">
    <location>
        <position position="149"/>
    </location>
    <ligand>
        <name>Zn(2+)</name>
        <dbReference type="ChEBI" id="CHEBI:29105"/>
    </ligand>
</feature>
<dbReference type="InterPro" id="IPR026591">
    <property type="entry name" value="Sirtuin_cat_small_dom_sf"/>
</dbReference>
<dbReference type="PANTHER" id="PTHR11085">
    <property type="entry name" value="NAD-DEPENDENT PROTEIN DEACYLASE SIRTUIN-5, MITOCHONDRIAL-RELATED"/>
    <property type="match status" value="1"/>
</dbReference>
<feature type="active site" description="Proton acceptor" evidence="7">
    <location>
        <position position="138"/>
    </location>
</feature>
<evidence type="ECO:0000313" key="11">
    <source>
        <dbReference type="EMBL" id="KAG6011483.1"/>
    </source>
</evidence>
<keyword evidence="4 7" id="KW-0479">Metal-binding</keyword>
<name>A0A9P7NBD4_9HYPO</name>
<dbReference type="Pfam" id="PF02146">
    <property type="entry name" value="SIR2"/>
    <property type="match status" value="1"/>
</dbReference>
<reference evidence="11" key="1">
    <citation type="journal article" date="2020" name="bioRxiv">
        <title>Whole genome comparisons of ergot fungi reveals the divergence and evolution of species within the genus Claviceps are the result of varying mechanisms driving genome evolution and host range expansion.</title>
        <authorList>
            <person name="Wyka S.A."/>
            <person name="Mondo S.J."/>
            <person name="Liu M."/>
            <person name="Dettman J."/>
            <person name="Nalam V."/>
            <person name="Broders K.D."/>
        </authorList>
    </citation>
    <scope>NUCLEOTIDE SEQUENCE</scope>
    <source>
        <strain evidence="11">CCC 602</strain>
    </source>
</reference>
<feature type="region of interest" description="Disordered" evidence="9">
    <location>
        <begin position="318"/>
        <end position="454"/>
    </location>
</feature>
<evidence type="ECO:0000256" key="5">
    <source>
        <dbReference type="ARBA" id="ARBA00022833"/>
    </source>
</evidence>
<comment type="similarity">
    <text evidence="2">Belongs to the sirtuin family. Class I subfamily.</text>
</comment>
<comment type="caution">
    <text evidence="11">The sequence shown here is derived from an EMBL/GenBank/DDBJ whole genome shotgun (WGS) entry which is preliminary data.</text>
</comment>
<dbReference type="AlphaFoldDB" id="A0A9P7NBD4"/>
<evidence type="ECO:0000256" key="7">
    <source>
        <dbReference type="PROSITE-ProRule" id="PRU00236"/>
    </source>
</evidence>
<dbReference type="GO" id="GO:0046872">
    <property type="term" value="F:metal ion binding"/>
    <property type="evidence" value="ECO:0007669"/>
    <property type="project" value="UniProtKB-KW"/>
</dbReference>
<dbReference type="InterPro" id="IPR026590">
    <property type="entry name" value="Ssirtuin_cat_dom"/>
</dbReference>
<dbReference type="Proteomes" id="UP000748025">
    <property type="component" value="Unassembled WGS sequence"/>
</dbReference>
<dbReference type="Gene3D" id="3.30.1600.10">
    <property type="entry name" value="SIR2/SIRT2 'Small Domain"/>
    <property type="match status" value="1"/>
</dbReference>
<dbReference type="InterPro" id="IPR003000">
    <property type="entry name" value="Sirtuin"/>
</dbReference>
<feature type="binding site" evidence="7">
    <location>
        <position position="170"/>
    </location>
    <ligand>
        <name>Zn(2+)</name>
        <dbReference type="ChEBI" id="CHEBI:29105"/>
    </ligand>
</feature>
<feature type="compositionally biased region" description="Low complexity" evidence="9">
    <location>
        <begin position="342"/>
        <end position="365"/>
    </location>
</feature>
<feature type="binding site" evidence="7">
    <location>
        <position position="175"/>
    </location>
    <ligand>
        <name>Zn(2+)</name>
        <dbReference type="ChEBI" id="CHEBI:29105"/>
    </ligand>
</feature>